<evidence type="ECO:0000256" key="2">
    <source>
        <dbReference type="ARBA" id="ARBA00007815"/>
    </source>
</evidence>
<evidence type="ECO:0000313" key="9">
    <source>
        <dbReference type="EMBL" id="KAK2592825.1"/>
    </source>
</evidence>
<feature type="compositionally biased region" description="Gly residues" evidence="6">
    <location>
        <begin position="21"/>
        <end position="39"/>
    </location>
</feature>
<dbReference type="GO" id="GO:0003697">
    <property type="term" value="F:single-stranded DNA binding"/>
    <property type="evidence" value="ECO:0007669"/>
    <property type="project" value="TreeGrafter"/>
</dbReference>
<dbReference type="GO" id="GO:0000781">
    <property type="term" value="C:chromosome, telomeric region"/>
    <property type="evidence" value="ECO:0007669"/>
    <property type="project" value="TreeGrafter"/>
</dbReference>
<dbReference type="InterPro" id="IPR036388">
    <property type="entry name" value="WH-like_DNA-bd_sf"/>
</dbReference>
<evidence type="ECO:0000313" key="10">
    <source>
        <dbReference type="Proteomes" id="UP001251528"/>
    </source>
</evidence>
<keyword evidence="5" id="KW-0539">Nucleus</keyword>
<dbReference type="SUPFAM" id="SSF46785">
    <property type="entry name" value="Winged helix' DNA-binding domain"/>
    <property type="match status" value="1"/>
</dbReference>
<dbReference type="InterPro" id="IPR036390">
    <property type="entry name" value="WH_DNA-bd_sf"/>
</dbReference>
<feature type="domain" description="OB" evidence="7">
    <location>
        <begin position="77"/>
        <end position="141"/>
    </location>
</feature>
<evidence type="ECO:0000256" key="4">
    <source>
        <dbReference type="ARBA" id="ARBA00023125"/>
    </source>
</evidence>
<feature type="region of interest" description="Disordered" evidence="6">
    <location>
        <begin position="21"/>
        <end position="44"/>
    </location>
</feature>
<dbReference type="GO" id="GO:0006260">
    <property type="term" value="P:DNA replication"/>
    <property type="evidence" value="ECO:0007669"/>
    <property type="project" value="UniProtKB-KW"/>
</dbReference>
<dbReference type="PANTHER" id="PTHR13989">
    <property type="entry name" value="REPLICATION PROTEIN A-RELATED"/>
    <property type="match status" value="1"/>
</dbReference>
<keyword evidence="4" id="KW-0238">DNA-binding</keyword>
<feature type="domain" description="Replication protein A C-terminal" evidence="8">
    <location>
        <begin position="168"/>
        <end position="271"/>
    </location>
</feature>
<dbReference type="InterPro" id="IPR014646">
    <property type="entry name" value="Rfa2/RPA32"/>
</dbReference>
<sequence length="278" mass="29813">MSAYAGYSKTSYGAQGGDDSGGFFAGGSQQGSQGGGSGGKSYQDESLRPVTIKQILEAEEAYAGADFKIDNAPVTQITFVGQVRSVNPQPTNITLKIDDGTGQIEVKKWIDVDKQDDSSAEYELDSHVRVWGRLKSFSNKRHVGAHVIRPVTDFNEVNYHLLEATYVHLFFTKGPLGQNGAAANGDSMFVDGGGYGNEMNANGGGQVPSKLSGCGALAKKMFTYMNDNQAMNEGFHLNVISTSTGMSTREVLSASDELLGQGLIYTTVDDETWAILEY</sequence>
<reference evidence="9" key="1">
    <citation type="submission" date="2023-06" db="EMBL/GenBank/DDBJ databases">
        <title>Conoideocrella luteorostrata (Hypocreales: Clavicipitaceae), a potential biocontrol fungus for elongate hemlock scale in United States Christmas tree production areas.</title>
        <authorList>
            <person name="Barrett H."/>
            <person name="Lovett B."/>
            <person name="Macias A.M."/>
            <person name="Stajich J.E."/>
            <person name="Kasson M.T."/>
        </authorList>
    </citation>
    <scope>NUCLEOTIDE SEQUENCE</scope>
    <source>
        <strain evidence="9">ARSEF 14590</strain>
    </source>
</reference>
<dbReference type="CDD" id="cd04478">
    <property type="entry name" value="RPA2_DBD_D"/>
    <property type="match status" value="1"/>
</dbReference>
<accession>A0AAJ0CH53</accession>
<gene>
    <name evidence="9" type="primary">ssb2</name>
    <name evidence="9" type="ORF">QQS21_009463</name>
</gene>
<dbReference type="GO" id="GO:0035861">
    <property type="term" value="C:site of double-strand break"/>
    <property type="evidence" value="ECO:0007669"/>
    <property type="project" value="TreeGrafter"/>
</dbReference>
<comment type="subcellular location">
    <subcellularLocation>
        <location evidence="1">Nucleus</location>
    </subcellularLocation>
</comment>
<dbReference type="InterPro" id="IPR040260">
    <property type="entry name" value="RFA2-like"/>
</dbReference>
<evidence type="ECO:0000259" key="8">
    <source>
        <dbReference type="Pfam" id="PF08784"/>
    </source>
</evidence>
<dbReference type="EMBL" id="JASWJB010000243">
    <property type="protein sequence ID" value="KAK2592825.1"/>
    <property type="molecule type" value="Genomic_DNA"/>
</dbReference>
<dbReference type="PIRSF" id="PIRSF036949">
    <property type="entry name" value="RPA32"/>
    <property type="match status" value="1"/>
</dbReference>
<organism evidence="9 10">
    <name type="scientific">Conoideocrella luteorostrata</name>
    <dbReference type="NCBI Taxonomy" id="1105319"/>
    <lineage>
        <taxon>Eukaryota</taxon>
        <taxon>Fungi</taxon>
        <taxon>Dikarya</taxon>
        <taxon>Ascomycota</taxon>
        <taxon>Pezizomycotina</taxon>
        <taxon>Sordariomycetes</taxon>
        <taxon>Hypocreomycetidae</taxon>
        <taxon>Hypocreales</taxon>
        <taxon>Clavicipitaceae</taxon>
        <taxon>Conoideocrella</taxon>
    </lineage>
</organism>
<evidence type="ECO:0000256" key="5">
    <source>
        <dbReference type="ARBA" id="ARBA00023242"/>
    </source>
</evidence>
<dbReference type="AlphaFoldDB" id="A0AAJ0CH53"/>
<name>A0AAJ0CH53_9HYPO</name>
<dbReference type="GO" id="GO:0006289">
    <property type="term" value="P:nucleotide-excision repair"/>
    <property type="evidence" value="ECO:0007669"/>
    <property type="project" value="TreeGrafter"/>
</dbReference>
<dbReference type="Gene3D" id="2.40.50.140">
    <property type="entry name" value="Nucleic acid-binding proteins"/>
    <property type="match status" value="1"/>
</dbReference>
<dbReference type="SUPFAM" id="SSF50249">
    <property type="entry name" value="Nucleic acid-binding proteins"/>
    <property type="match status" value="1"/>
</dbReference>
<dbReference type="Pfam" id="PF01336">
    <property type="entry name" value="tRNA_anti-codon"/>
    <property type="match status" value="1"/>
</dbReference>
<keyword evidence="3" id="KW-0235">DNA replication</keyword>
<evidence type="ECO:0000259" key="7">
    <source>
        <dbReference type="Pfam" id="PF01336"/>
    </source>
</evidence>
<evidence type="ECO:0000256" key="3">
    <source>
        <dbReference type="ARBA" id="ARBA00022705"/>
    </source>
</evidence>
<dbReference type="PANTHER" id="PTHR13989:SF16">
    <property type="entry name" value="REPLICATION PROTEIN A2"/>
    <property type="match status" value="1"/>
</dbReference>
<dbReference type="Pfam" id="PF08784">
    <property type="entry name" value="RPA_C"/>
    <property type="match status" value="1"/>
</dbReference>
<dbReference type="InterPro" id="IPR004365">
    <property type="entry name" value="NA-bd_OB_tRNA"/>
</dbReference>
<protein>
    <submittedName>
        <fullName evidence="9">Replication factor A protein 2</fullName>
    </submittedName>
</protein>
<dbReference type="Gene3D" id="1.10.10.10">
    <property type="entry name" value="Winged helix-like DNA-binding domain superfamily/Winged helix DNA-binding domain"/>
    <property type="match status" value="1"/>
</dbReference>
<dbReference type="GO" id="GO:0000724">
    <property type="term" value="P:double-strand break repair via homologous recombination"/>
    <property type="evidence" value="ECO:0007669"/>
    <property type="project" value="TreeGrafter"/>
</dbReference>
<dbReference type="InterPro" id="IPR012340">
    <property type="entry name" value="NA-bd_OB-fold"/>
</dbReference>
<keyword evidence="10" id="KW-1185">Reference proteome</keyword>
<evidence type="ECO:0000256" key="6">
    <source>
        <dbReference type="SAM" id="MobiDB-lite"/>
    </source>
</evidence>
<evidence type="ECO:0000256" key="1">
    <source>
        <dbReference type="ARBA" id="ARBA00004123"/>
    </source>
</evidence>
<dbReference type="Proteomes" id="UP001251528">
    <property type="component" value="Unassembled WGS sequence"/>
</dbReference>
<dbReference type="GO" id="GO:0005662">
    <property type="term" value="C:DNA replication factor A complex"/>
    <property type="evidence" value="ECO:0007669"/>
    <property type="project" value="TreeGrafter"/>
</dbReference>
<comment type="caution">
    <text evidence="9">The sequence shown here is derived from an EMBL/GenBank/DDBJ whole genome shotgun (WGS) entry which is preliminary data.</text>
</comment>
<proteinExistence type="inferred from homology"/>
<comment type="similarity">
    <text evidence="2">Belongs to the replication factor A protein 2 family.</text>
</comment>
<dbReference type="InterPro" id="IPR014892">
    <property type="entry name" value="RPA_C"/>
</dbReference>